<keyword evidence="4" id="KW-0812">Transmembrane</keyword>
<keyword evidence="7" id="KW-1185">Reference proteome</keyword>
<comment type="caution">
    <text evidence="6">The sequence shown here is derived from an EMBL/GenBank/DDBJ whole genome shotgun (WGS) entry which is preliminary data.</text>
</comment>
<dbReference type="Pfam" id="PF13407">
    <property type="entry name" value="Peripla_BP_4"/>
    <property type="match status" value="1"/>
</dbReference>
<dbReference type="CDD" id="cd06324">
    <property type="entry name" value="PBP1_ABC_sugar_binding-like"/>
    <property type="match status" value="1"/>
</dbReference>
<keyword evidence="4" id="KW-1133">Transmembrane helix</keyword>
<evidence type="ECO:0000256" key="1">
    <source>
        <dbReference type="ARBA" id="ARBA00004196"/>
    </source>
</evidence>
<protein>
    <submittedName>
        <fullName evidence="6">D-ribose-binding periplasmic protein</fullName>
    </submittedName>
</protein>
<dbReference type="Gene3D" id="3.40.50.2300">
    <property type="match status" value="2"/>
</dbReference>
<evidence type="ECO:0000256" key="2">
    <source>
        <dbReference type="ARBA" id="ARBA00007639"/>
    </source>
</evidence>
<dbReference type="Proteomes" id="UP000322699">
    <property type="component" value="Unassembled WGS sequence"/>
</dbReference>
<comment type="subcellular location">
    <subcellularLocation>
        <location evidence="1">Cell envelope</location>
    </subcellularLocation>
</comment>
<keyword evidence="3" id="KW-0732">Signal</keyword>
<proteinExistence type="inferred from homology"/>
<evidence type="ECO:0000313" key="6">
    <source>
        <dbReference type="EMBL" id="KAA1262206.1"/>
    </source>
</evidence>
<evidence type="ECO:0000256" key="3">
    <source>
        <dbReference type="ARBA" id="ARBA00022729"/>
    </source>
</evidence>
<sequence length="435" mass="48654">MFRKDQMKAIEGDETTLRLQPILAEMRLIDPSRSFRSIVVGSLSFASWFGLAFVAAMLTHAFQANRLYGVEPFVQDKPYRIVLFTPRIPNDHFWGPFAEFMDEAATDLGMELEVQYAASSRNLMQAQILDVCAAQDKPDAIVFQSFKRGGVKFLKIANRHEVTALLVNAGLKKQLAEVIGEPRTSLPYWLGEVLPDDFEAGFHLANALIDEARRVPQRIGEDGKVHIIGLIGVISDGASTQRLAGLQDAIAKRSDEAVLDQVVAADWNEELARRRCRVLHRRYPDASVVWSASDPMAIGAVNAISDRKLVPGKDVIIGGVDATPEAMELIEQGKMFASVGGHVLDGGWAAVLLHDFFHGIDLDRIPKRSSLAMRLVTRENLGTYRAIFDRSTWKDIDFRKFSLVHQPDQKGYQFDIRELVTKQHQDQSQSAKLQE</sequence>
<dbReference type="AlphaFoldDB" id="A0A5B1CNU0"/>
<reference evidence="6 7" key="1">
    <citation type="submission" date="2019-08" db="EMBL/GenBank/DDBJ databases">
        <title>Deep-cultivation of Planctomycetes and their phenomic and genomic characterization uncovers novel biology.</title>
        <authorList>
            <person name="Wiegand S."/>
            <person name="Jogler M."/>
            <person name="Boedeker C."/>
            <person name="Pinto D."/>
            <person name="Vollmers J."/>
            <person name="Rivas-Marin E."/>
            <person name="Kohn T."/>
            <person name="Peeters S.H."/>
            <person name="Heuer A."/>
            <person name="Rast P."/>
            <person name="Oberbeckmann S."/>
            <person name="Bunk B."/>
            <person name="Jeske O."/>
            <person name="Meyerdierks A."/>
            <person name="Storesund J.E."/>
            <person name="Kallscheuer N."/>
            <person name="Luecker S."/>
            <person name="Lage O.M."/>
            <person name="Pohl T."/>
            <person name="Merkel B.J."/>
            <person name="Hornburger P."/>
            <person name="Mueller R.-W."/>
            <person name="Bruemmer F."/>
            <person name="Labrenz M."/>
            <person name="Spormann A.M."/>
            <person name="Op Den Camp H."/>
            <person name="Overmann J."/>
            <person name="Amann R."/>
            <person name="Jetten M.S.M."/>
            <person name="Mascher T."/>
            <person name="Medema M.H."/>
            <person name="Devos D.P."/>
            <person name="Kaster A.-K."/>
            <person name="Ovreas L."/>
            <person name="Rohde M."/>
            <person name="Galperin M.Y."/>
            <person name="Jogler C."/>
        </authorList>
    </citation>
    <scope>NUCLEOTIDE SEQUENCE [LARGE SCALE GENOMIC DNA]</scope>
    <source>
        <strain evidence="6 7">LF1</strain>
    </source>
</reference>
<dbReference type="GO" id="GO:0030313">
    <property type="term" value="C:cell envelope"/>
    <property type="evidence" value="ECO:0007669"/>
    <property type="project" value="UniProtKB-SubCell"/>
</dbReference>
<evidence type="ECO:0000259" key="5">
    <source>
        <dbReference type="Pfam" id="PF13407"/>
    </source>
</evidence>
<dbReference type="OrthoDB" id="245475at2"/>
<dbReference type="SUPFAM" id="SSF53822">
    <property type="entry name" value="Periplasmic binding protein-like I"/>
    <property type="match status" value="1"/>
</dbReference>
<feature type="transmembrane region" description="Helical" evidence="4">
    <location>
        <begin position="35"/>
        <end position="58"/>
    </location>
</feature>
<feature type="domain" description="Periplasmic binding protein" evidence="5">
    <location>
        <begin position="81"/>
        <end position="351"/>
    </location>
</feature>
<dbReference type="GO" id="GO:0030246">
    <property type="term" value="F:carbohydrate binding"/>
    <property type="evidence" value="ECO:0007669"/>
    <property type="project" value="UniProtKB-ARBA"/>
</dbReference>
<comment type="similarity">
    <text evidence="2">Belongs to the bacterial solute-binding protein 2 family.</text>
</comment>
<dbReference type="PANTHER" id="PTHR46847:SF2">
    <property type="entry name" value="ABC TRANSPORTER SUGAR-BINDING PROTEIN"/>
    <property type="match status" value="1"/>
</dbReference>
<dbReference type="InterPro" id="IPR025997">
    <property type="entry name" value="SBP_2_dom"/>
</dbReference>
<dbReference type="InterPro" id="IPR028082">
    <property type="entry name" value="Peripla_BP_I"/>
</dbReference>
<dbReference type="PANTHER" id="PTHR46847">
    <property type="entry name" value="D-ALLOSE-BINDING PERIPLASMIC PROTEIN-RELATED"/>
    <property type="match status" value="1"/>
</dbReference>
<evidence type="ECO:0000256" key="4">
    <source>
        <dbReference type="SAM" id="Phobius"/>
    </source>
</evidence>
<keyword evidence="4" id="KW-0472">Membrane</keyword>
<gene>
    <name evidence="6" type="primary">rbsB</name>
    <name evidence="6" type="ORF">LF1_47680</name>
</gene>
<evidence type="ECO:0000313" key="7">
    <source>
        <dbReference type="Proteomes" id="UP000322699"/>
    </source>
</evidence>
<accession>A0A5B1CNU0</accession>
<name>A0A5B1CNU0_9BACT</name>
<dbReference type="EMBL" id="VRLW01000001">
    <property type="protein sequence ID" value="KAA1262206.1"/>
    <property type="molecule type" value="Genomic_DNA"/>
</dbReference>
<organism evidence="6 7">
    <name type="scientific">Rubripirellula obstinata</name>
    <dbReference type="NCBI Taxonomy" id="406547"/>
    <lineage>
        <taxon>Bacteria</taxon>
        <taxon>Pseudomonadati</taxon>
        <taxon>Planctomycetota</taxon>
        <taxon>Planctomycetia</taxon>
        <taxon>Pirellulales</taxon>
        <taxon>Pirellulaceae</taxon>
        <taxon>Rubripirellula</taxon>
    </lineage>
</organism>